<dbReference type="InterPro" id="IPR031680">
    <property type="entry name" value="Hepar_II_III_N"/>
</dbReference>
<dbReference type="AlphaFoldDB" id="A0A9N7PIP3"/>
<evidence type="ECO:0000256" key="1">
    <source>
        <dbReference type="ARBA" id="ARBA00004418"/>
    </source>
</evidence>
<evidence type="ECO:0000259" key="6">
    <source>
        <dbReference type="Pfam" id="PF16889"/>
    </source>
</evidence>
<dbReference type="GeneID" id="303560047"/>
<organism evidence="7 9">
    <name type="scientific">Clostridium septicum</name>
    <dbReference type="NCBI Taxonomy" id="1504"/>
    <lineage>
        <taxon>Bacteria</taxon>
        <taxon>Bacillati</taxon>
        <taxon>Bacillota</taxon>
        <taxon>Clostridia</taxon>
        <taxon>Eubacteriales</taxon>
        <taxon>Clostridiaceae</taxon>
        <taxon>Clostridium</taxon>
    </lineage>
</organism>
<dbReference type="EMBL" id="CP099799">
    <property type="protein sequence ID" value="USS00446.1"/>
    <property type="molecule type" value="Genomic_DNA"/>
</dbReference>
<dbReference type="Pfam" id="PF16889">
    <property type="entry name" value="Hepar_II_III_N"/>
    <property type="match status" value="1"/>
</dbReference>
<evidence type="ECO:0000313" key="9">
    <source>
        <dbReference type="Proteomes" id="UP000280586"/>
    </source>
</evidence>
<dbReference type="RefSeq" id="WP_120140600.1">
    <property type="nucleotide sequence ID" value="NZ_CP023671.1"/>
</dbReference>
<evidence type="ECO:0000256" key="3">
    <source>
        <dbReference type="ARBA" id="ARBA00022764"/>
    </source>
</evidence>
<dbReference type="Pfam" id="PF07940">
    <property type="entry name" value="Hepar_II_III_C"/>
    <property type="match status" value="1"/>
</dbReference>
<dbReference type="InterPro" id="IPR008929">
    <property type="entry name" value="Chondroitin_lyas"/>
</dbReference>
<feature type="domain" description="Heparinase II/III-like C-terminal" evidence="5">
    <location>
        <begin position="391"/>
        <end position="599"/>
    </location>
</feature>
<evidence type="ECO:0000313" key="7">
    <source>
        <dbReference type="EMBL" id="AYE33885.1"/>
    </source>
</evidence>
<comment type="subcellular location">
    <subcellularLocation>
        <location evidence="1">Periplasm</location>
    </subcellularLocation>
</comment>
<evidence type="ECO:0000256" key="4">
    <source>
        <dbReference type="ARBA" id="ARBA00023239"/>
    </source>
</evidence>
<proteinExistence type="predicted"/>
<dbReference type="Proteomes" id="UP001055437">
    <property type="component" value="Chromosome"/>
</dbReference>
<reference evidence="8" key="2">
    <citation type="submission" date="2022-06" db="EMBL/GenBank/DDBJ databases">
        <authorList>
            <person name="Holder M.E."/>
            <person name="Ajami N.J."/>
            <person name="Petrosino J.F."/>
        </authorList>
    </citation>
    <scope>NUCLEOTIDE SEQUENCE</scope>
    <source>
        <strain evidence="8">RMA 8861</strain>
    </source>
</reference>
<gene>
    <name evidence="7" type="ORF">CP523_05045</name>
    <name evidence="8" type="ORF">NH397_13300</name>
</gene>
<reference evidence="7 9" key="1">
    <citation type="submission" date="2017-09" db="EMBL/GenBank/DDBJ databases">
        <authorList>
            <person name="Thomas P."/>
            <person name="Seyboldt C."/>
        </authorList>
    </citation>
    <scope>NUCLEOTIDE SEQUENCE [LARGE SCALE GENOMIC DNA]</scope>
    <source>
        <strain evidence="7 9">DSM 7534</strain>
    </source>
</reference>
<evidence type="ECO:0000256" key="2">
    <source>
        <dbReference type="ARBA" id="ARBA00022729"/>
    </source>
</evidence>
<dbReference type="SUPFAM" id="SSF48230">
    <property type="entry name" value="Chondroitin AC/alginate lyase"/>
    <property type="match status" value="1"/>
</dbReference>
<name>A0A9N7PIP3_CLOSE</name>
<keyword evidence="3" id="KW-0574">Periplasm</keyword>
<evidence type="ECO:0000259" key="5">
    <source>
        <dbReference type="Pfam" id="PF07940"/>
    </source>
</evidence>
<evidence type="ECO:0000313" key="10">
    <source>
        <dbReference type="Proteomes" id="UP001055437"/>
    </source>
</evidence>
<dbReference type="PANTHER" id="PTHR39210">
    <property type="entry name" value="HEPARIN-SULFATE LYASE"/>
    <property type="match status" value="1"/>
</dbReference>
<dbReference type="KEGG" id="csep:CP523_05045"/>
<sequence>MKRLIWLFNRLKAMSIKEILYRLKKYCVKRINKLRYKKEFQINNLLKENIDLKKIDKRIDKFWLNPQLITTNLKNHNLYCAFGKEVDILKNINWHAGVYSDWEKNKYSLDLDTKFTDDIGDIRYSWEINRHHFFPYLALLYIQTNEEKYFSLLEKHFYDWIENNPFLKGINWMSPMEISIRSYQWLIVYYLLKDKNKDKFRVDVIKSVIFSNKYVSENLSKYSSANNHLILEAFTLSIVGYAIQDVYKQDWFKKGYDILKYEVSVQNYDDGINKEHALHYQAFVNDAILQYNFILRNINEEPICEKIIKNSLAFIGMIKAHKLNFDYGDSDDAKIISFNLNKVNYYKYLLELGSMYYEEKFIEFNEISPEVQFISCKNKIINMKNFQYDNAKLYKESGYLVINNKNNTLLMDVAELGFGSIAAHGHSDALSIIYYKNDNPVIIDSGTYIYNVETKMRDYFRSTEAHNTLTYNGLNQSEIKGPFLWGKKAEVEIKEYIYEDDRVIIKAAHNGYKPLIHNRDIEYILSKEELIIRDYFDDECSVNFILDSSSRVERINDNEIAIFSNDSKIFFKSNFKIKIENTIISKEFMCIEDTKKIVINKESNNDNYIETIIK</sequence>
<dbReference type="Gene3D" id="2.70.98.70">
    <property type="match status" value="1"/>
</dbReference>
<protein>
    <submittedName>
        <fullName evidence="8">Heparinase II/III family protein</fullName>
    </submittedName>
</protein>
<keyword evidence="10" id="KW-1185">Reference proteome</keyword>
<accession>A0A9N7PIP3</accession>
<dbReference type="Gene3D" id="1.50.10.100">
    <property type="entry name" value="Chondroitin AC/alginate lyase"/>
    <property type="match status" value="1"/>
</dbReference>
<evidence type="ECO:0000313" key="8">
    <source>
        <dbReference type="EMBL" id="USS00446.1"/>
    </source>
</evidence>
<dbReference type="InterPro" id="IPR012480">
    <property type="entry name" value="Hepar_II_III_C"/>
</dbReference>
<dbReference type="EMBL" id="CP023671">
    <property type="protein sequence ID" value="AYE33885.1"/>
    <property type="molecule type" value="Genomic_DNA"/>
</dbReference>
<feature type="domain" description="Heparin-sulfate lyase N-terminal" evidence="6">
    <location>
        <begin position="36"/>
        <end position="290"/>
    </location>
</feature>
<dbReference type="GO" id="GO:0042597">
    <property type="term" value="C:periplasmic space"/>
    <property type="evidence" value="ECO:0007669"/>
    <property type="project" value="UniProtKB-SubCell"/>
</dbReference>
<keyword evidence="2" id="KW-0732">Signal</keyword>
<dbReference type="PANTHER" id="PTHR39210:SF1">
    <property type="entry name" value="HEPARIN-SULFATE LYASE"/>
    <property type="match status" value="1"/>
</dbReference>
<keyword evidence="4" id="KW-0456">Lyase</keyword>
<dbReference type="GO" id="GO:0016829">
    <property type="term" value="F:lyase activity"/>
    <property type="evidence" value="ECO:0007669"/>
    <property type="project" value="UniProtKB-KW"/>
</dbReference>
<dbReference type="Proteomes" id="UP000280586">
    <property type="component" value="Chromosome"/>
</dbReference>